<reference evidence="14 15" key="1">
    <citation type="journal article" date="2023" name="Elife">
        <title>Identification of key yeast species and microbe-microbe interactions impacting larval growth of Drosophila in the wild.</title>
        <authorList>
            <person name="Mure A."/>
            <person name="Sugiura Y."/>
            <person name="Maeda R."/>
            <person name="Honda K."/>
            <person name="Sakurai N."/>
            <person name="Takahashi Y."/>
            <person name="Watada M."/>
            <person name="Katoh T."/>
            <person name="Gotoh A."/>
            <person name="Gotoh Y."/>
            <person name="Taniguchi I."/>
            <person name="Nakamura K."/>
            <person name="Hayashi T."/>
            <person name="Katayama T."/>
            <person name="Uemura T."/>
            <person name="Hattori Y."/>
        </authorList>
    </citation>
    <scope>NUCLEOTIDE SEQUENCE [LARGE SCALE GENOMIC DNA]</scope>
    <source>
        <strain evidence="14 15">PK-24</strain>
    </source>
</reference>
<keyword evidence="12" id="KW-0732">Signal</keyword>
<dbReference type="InterPro" id="IPR005089">
    <property type="entry name" value="CBM19"/>
</dbReference>
<evidence type="ECO:0000313" key="14">
    <source>
        <dbReference type="EMBL" id="GMM48472.1"/>
    </source>
</evidence>
<evidence type="ECO:0000256" key="5">
    <source>
        <dbReference type="ARBA" id="ARBA00023024"/>
    </source>
</evidence>
<dbReference type="EMBL" id="BTGB01000009">
    <property type="protein sequence ID" value="GMM48472.1"/>
    <property type="molecule type" value="Genomic_DNA"/>
</dbReference>
<gene>
    <name evidence="14" type="ORF">DAPK24_050700</name>
</gene>
<dbReference type="InterPro" id="IPR017853">
    <property type="entry name" value="GH"/>
</dbReference>
<sequence>MLAILIITSILSTIVSALSEHNNVALYWGQNSAGTQETLASYCQSESADIYILSFMDIFGYSYSPQINFANACETAFEGSSLLHCSNIAADIKTCQSLGKKVLLSLGGASGAYGFSDDASAETFATTLWNTFGAGSDSSVKRPFDDSIVDGFDFDIENNIQTGYAALASKLRSYFDGDNSKQYYLSAAPQCPFPDASVGDLLANADLDFAFIQFYNNYCSTIGNNFNWKIWADFAKNDSPNKNIQIFLGLPAAPGAAGSGYSTIDNVKSIFENDVYNVDDSNFGGFVLWDASWSKTNRVDGKSYGDNLQEILDSAYNSEEITTEKTTSTTSTTSSTTSTTSTTPTTSSTTTTSTTTSSTTTTSTTSTTSTTPTTSTTSTSPTTSTTSTTPAPAPAPTPATSTSTTSTNPTTSTEISVEMPTQNVDTPTAHTTLETKTTSLIMSSETNVNKEPNPTTTSNGSSNTDSTDCSSLSGLAKAQCMNNNFKQGKFLGSSSSCTENEIACDGNGAFAICNFGNWVSMQCAAGTTCYAYNVGDDVEVGCDYIDSKSKFEKRDNESFFSLLKRHVHHMH</sequence>
<evidence type="ECO:0000256" key="11">
    <source>
        <dbReference type="SAM" id="MobiDB-lite"/>
    </source>
</evidence>
<feature type="signal peptide" evidence="12">
    <location>
        <begin position="1"/>
        <end position="17"/>
    </location>
</feature>
<evidence type="ECO:0000256" key="6">
    <source>
        <dbReference type="ARBA" id="ARBA00023277"/>
    </source>
</evidence>
<dbReference type="PROSITE" id="PS01095">
    <property type="entry name" value="GH18_1"/>
    <property type="match status" value="1"/>
</dbReference>
<dbReference type="InterPro" id="IPR050542">
    <property type="entry name" value="Glycosyl_Hydrlase18_Chitinase"/>
</dbReference>
<evidence type="ECO:0000256" key="2">
    <source>
        <dbReference type="ARBA" id="ARBA00012729"/>
    </source>
</evidence>
<evidence type="ECO:0000313" key="15">
    <source>
        <dbReference type="Proteomes" id="UP001378960"/>
    </source>
</evidence>
<evidence type="ECO:0000259" key="13">
    <source>
        <dbReference type="PROSITE" id="PS51910"/>
    </source>
</evidence>
<dbReference type="GO" id="GO:0006032">
    <property type="term" value="P:chitin catabolic process"/>
    <property type="evidence" value="ECO:0007669"/>
    <property type="project" value="UniProtKB-KW"/>
</dbReference>
<protein>
    <recommendedName>
        <fullName evidence="2">chitinase</fullName>
        <ecNumber evidence="2">3.2.1.14</ecNumber>
    </recommendedName>
</protein>
<comment type="catalytic activity">
    <reaction evidence="1">
        <text>Random endo-hydrolysis of N-acetyl-beta-D-glucosaminide (1-&gt;4)-beta-linkages in chitin and chitodextrins.</text>
        <dbReference type="EC" id="3.2.1.14"/>
    </reaction>
</comment>
<evidence type="ECO:0000256" key="12">
    <source>
        <dbReference type="SAM" id="SignalP"/>
    </source>
</evidence>
<feature type="region of interest" description="Disordered" evidence="11">
    <location>
        <begin position="319"/>
        <end position="468"/>
    </location>
</feature>
<evidence type="ECO:0000256" key="3">
    <source>
        <dbReference type="ARBA" id="ARBA00022669"/>
    </source>
</evidence>
<dbReference type="InterPro" id="IPR045321">
    <property type="entry name" value="Cts1-like"/>
</dbReference>
<keyword evidence="6" id="KW-0119">Carbohydrate metabolism</keyword>
<dbReference type="InterPro" id="IPR001223">
    <property type="entry name" value="Glyco_hydro18_cat"/>
</dbReference>
<evidence type="ECO:0000256" key="1">
    <source>
        <dbReference type="ARBA" id="ARBA00000822"/>
    </source>
</evidence>
<dbReference type="Gene3D" id="3.20.20.80">
    <property type="entry name" value="Glycosidases"/>
    <property type="match status" value="1"/>
</dbReference>
<dbReference type="PROSITE" id="PS51910">
    <property type="entry name" value="GH18_2"/>
    <property type="match status" value="1"/>
</dbReference>
<dbReference type="PANTHER" id="PTHR45708:SF49">
    <property type="entry name" value="ENDOCHITINASE"/>
    <property type="match status" value="1"/>
</dbReference>
<evidence type="ECO:0000256" key="7">
    <source>
        <dbReference type="ARBA" id="ARBA00023295"/>
    </source>
</evidence>
<keyword evidence="8" id="KW-0624">Polysaccharide degradation</keyword>
<dbReference type="CDD" id="cd02877">
    <property type="entry name" value="GH18_hevamine_XipI_class_III"/>
    <property type="match status" value="1"/>
</dbReference>
<feature type="compositionally biased region" description="Low complexity" evidence="11">
    <location>
        <begin position="398"/>
        <end position="413"/>
    </location>
</feature>
<keyword evidence="4 9" id="KW-0378">Hydrolase</keyword>
<name>A0AAV5RBX2_PICKL</name>
<keyword evidence="3" id="KW-0147">Chitin-binding</keyword>
<dbReference type="Pfam" id="PF03427">
    <property type="entry name" value="CBM_19"/>
    <property type="match status" value="1"/>
</dbReference>
<dbReference type="GO" id="GO:0008843">
    <property type="term" value="F:endochitinase activity"/>
    <property type="evidence" value="ECO:0007669"/>
    <property type="project" value="UniProtKB-EC"/>
</dbReference>
<comment type="caution">
    <text evidence="14">The sequence shown here is derived from an EMBL/GenBank/DDBJ whole genome shotgun (WGS) entry which is preliminary data.</text>
</comment>
<feature type="compositionally biased region" description="Low complexity" evidence="11">
    <location>
        <begin position="455"/>
        <end position="468"/>
    </location>
</feature>
<keyword evidence="7 9" id="KW-0326">Glycosidase</keyword>
<evidence type="ECO:0000256" key="8">
    <source>
        <dbReference type="ARBA" id="ARBA00023326"/>
    </source>
</evidence>
<dbReference type="GO" id="GO:0005576">
    <property type="term" value="C:extracellular region"/>
    <property type="evidence" value="ECO:0007669"/>
    <property type="project" value="TreeGrafter"/>
</dbReference>
<dbReference type="Pfam" id="PF00704">
    <property type="entry name" value="Glyco_hydro_18"/>
    <property type="match status" value="1"/>
</dbReference>
<evidence type="ECO:0000256" key="10">
    <source>
        <dbReference type="RuleBase" id="RU004453"/>
    </source>
</evidence>
<dbReference type="GO" id="GO:0000272">
    <property type="term" value="P:polysaccharide catabolic process"/>
    <property type="evidence" value="ECO:0007669"/>
    <property type="project" value="UniProtKB-KW"/>
</dbReference>
<comment type="similarity">
    <text evidence="10">Belongs to the glycosyl hydrolase 18 family.</text>
</comment>
<dbReference type="Proteomes" id="UP001378960">
    <property type="component" value="Unassembled WGS sequence"/>
</dbReference>
<feature type="chain" id="PRO_5043394558" description="chitinase" evidence="12">
    <location>
        <begin position="18"/>
        <end position="571"/>
    </location>
</feature>
<proteinExistence type="inferred from homology"/>
<evidence type="ECO:0000256" key="9">
    <source>
        <dbReference type="RuleBase" id="RU000489"/>
    </source>
</evidence>
<dbReference type="InterPro" id="IPR001579">
    <property type="entry name" value="Glyco_hydro_18_chit_AS"/>
</dbReference>
<feature type="compositionally biased region" description="Polar residues" evidence="11">
    <location>
        <begin position="419"/>
        <end position="454"/>
    </location>
</feature>
<feature type="domain" description="GH18" evidence="13">
    <location>
        <begin position="22"/>
        <end position="315"/>
    </location>
</feature>
<keyword evidence="15" id="KW-1185">Reference proteome</keyword>
<organism evidence="14 15">
    <name type="scientific">Pichia kluyveri</name>
    <name type="common">Yeast</name>
    <dbReference type="NCBI Taxonomy" id="36015"/>
    <lineage>
        <taxon>Eukaryota</taxon>
        <taxon>Fungi</taxon>
        <taxon>Dikarya</taxon>
        <taxon>Ascomycota</taxon>
        <taxon>Saccharomycotina</taxon>
        <taxon>Pichiomycetes</taxon>
        <taxon>Pichiales</taxon>
        <taxon>Pichiaceae</taxon>
        <taxon>Pichia</taxon>
    </lineage>
</organism>
<dbReference type="PANTHER" id="PTHR45708">
    <property type="entry name" value="ENDOCHITINASE"/>
    <property type="match status" value="1"/>
</dbReference>
<feature type="compositionally biased region" description="Low complexity" evidence="11">
    <location>
        <begin position="326"/>
        <end position="390"/>
    </location>
</feature>
<dbReference type="EC" id="3.2.1.14" evidence="2"/>
<keyword evidence="5" id="KW-0146">Chitin degradation</keyword>
<dbReference type="AlphaFoldDB" id="A0AAV5RBX2"/>
<dbReference type="SUPFAM" id="SSF51445">
    <property type="entry name" value="(Trans)glycosidases"/>
    <property type="match status" value="1"/>
</dbReference>
<evidence type="ECO:0000256" key="4">
    <source>
        <dbReference type="ARBA" id="ARBA00022801"/>
    </source>
</evidence>
<accession>A0AAV5RBX2</accession>
<dbReference type="GO" id="GO:0008061">
    <property type="term" value="F:chitin binding"/>
    <property type="evidence" value="ECO:0007669"/>
    <property type="project" value="UniProtKB-KW"/>
</dbReference>